<dbReference type="InterPro" id="IPR011333">
    <property type="entry name" value="SKP1/BTB/POZ_sf"/>
</dbReference>
<accession>A0A8H3CMB2</accession>
<name>A0A8H3CMB2_9AGAM</name>
<dbReference type="Proteomes" id="UP000663850">
    <property type="component" value="Unassembled WGS sequence"/>
</dbReference>
<dbReference type="SUPFAM" id="SSF54695">
    <property type="entry name" value="POZ domain"/>
    <property type="match status" value="1"/>
</dbReference>
<organism evidence="3 4">
    <name type="scientific">Rhizoctonia solani</name>
    <dbReference type="NCBI Taxonomy" id="456999"/>
    <lineage>
        <taxon>Eukaryota</taxon>
        <taxon>Fungi</taxon>
        <taxon>Dikarya</taxon>
        <taxon>Basidiomycota</taxon>
        <taxon>Agaricomycotina</taxon>
        <taxon>Agaricomycetes</taxon>
        <taxon>Cantharellales</taxon>
        <taxon>Ceratobasidiaceae</taxon>
        <taxon>Rhizoctonia</taxon>
    </lineage>
</organism>
<evidence type="ECO:0000256" key="1">
    <source>
        <dbReference type="SAM" id="MobiDB-lite"/>
    </source>
</evidence>
<comment type="caution">
    <text evidence="3">The sequence shown here is derived from an EMBL/GenBank/DDBJ whole genome shotgun (WGS) entry which is preliminary data.</text>
</comment>
<protein>
    <recommendedName>
        <fullName evidence="2">BTB domain-containing protein</fullName>
    </recommendedName>
</protein>
<evidence type="ECO:0000259" key="2">
    <source>
        <dbReference type="PROSITE" id="PS50097"/>
    </source>
</evidence>
<dbReference type="PROSITE" id="PS50097">
    <property type="entry name" value="BTB"/>
    <property type="match status" value="1"/>
</dbReference>
<dbReference type="CDD" id="cd18186">
    <property type="entry name" value="BTB_POZ_ZBTB_KLHL-like"/>
    <property type="match status" value="1"/>
</dbReference>
<evidence type="ECO:0000313" key="4">
    <source>
        <dbReference type="Proteomes" id="UP000663850"/>
    </source>
</evidence>
<dbReference type="EMBL" id="CAJMWZ010004305">
    <property type="protein sequence ID" value="CAE6488024.1"/>
    <property type="molecule type" value="Genomic_DNA"/>
</dbReference>
<feature type="domain" description="BTB" evidence="2">
    <location>
        <begin position="81"/>
        <end position="157"/>
    </location>
</feature>
<sequence length="190" mass="21171">MLPNALSTPKKKTAKKKSRLLMSQPTMSLFVDGAPDVKHNDNPDEIGKPDEINWNDVDKPDEESENECSGPPERHPEFFFDNTLIAVQAGRTLFNVHKYQLAKSQVLSEMFKTRKAEGDTPEEGSSPECPIKLKGVSASEFAALLRVLYASHFSSHQPAPEASLVIPAFRDVPSAACREKPRRHRQDSIC</sequence>
<reference evidence="3" key="1">
    <citation type="submission" date="2021-01" db="EMBL/GenBank/DDBJ databases">
        <authorList>
            <person name="Kaushik A."/>
        </authorList>
    </citation>
    <scope>NUCLEOTIDE SEQUENCE</scope>
    <source>
        <strain evidence="3">Type strain: AG8-Rh-89/</strain>
    </source>
</reference>
<proteinExistence type="predicted"/>
<feature type="compositionally biased region" description="Basic and acidic residues" evidence="1">
    <location>
        <begin position="35"/>
        <end position="51"/>
    </location>
</feature>
<evidence type="ECO:0000313" key="3">
    <source>
        <dbReference type="EMBL" id="CAE6488024.1"/>
    </source>
</evidence>
<dbReference type="InterPro" id="IPR000210">
    <property type="entry name" value="BTB/POZ_dom"/>
</dbReference>
<dbReference type="Pfam" id="PF00651">
    <property type="entry name" value="BTB"/>
    <property type="match status" value="1"/>
</dbReference>
<dbReference type="AlphaFoldDB" id="A0A8H3CMB2"/>
<gene>
    <name evidence="3" type="ORF">RDB_LOCUS81771</name>
</gene>
<dbReference type="Gene3D" id="3.30.710.10">
    <property type="entry name" value="Potassium Channel Kv1.1, Chain A"/>
    <property type="match status" value="1"/>
</dbReference>
<feature type="region of interest" description="Disordered" evidence="1">
    <location>
        <begin position="1"/>
        <end position="73"/>
    </location>
</feature>
<feature type="compositionally biased region" description="Basic residues" evidence="1">
    <location>
        <begin position="9"/>
        <end position="19"/>
    </location>
</feature>